<keyword evidence="3" id="KW-0479">Metal-binding</keyword>
<dbReference type="PANTHER" id="PTHR24302">
    <property type="entry name" value="CYTOCHROME P450 FAMILY 3"/>
    <property type="match status" value="1"/>
</dbReference>
<keyword evidence="2" id="KW-0349">Heme</keyword>
<proteinExistence type="inferred from homology"/>
<keyword evidence="6" id="KW-0503">Monooxygenase</keyword>
<dbReference type="GO" id="GO:0008395">
    <property type="term" value="F:steroid hydroxylase activity"/>
    <property type="evidence" value="ECO:0007669"/>
    <property type="project" value="TreeGrafter"/>
</dbReference>
<keyword evidence="9" id="KW-1185">Reference proteome</keyword>
<evidence type="ECO:0000256" key="6">
    <source>
        <dbReference type="ARBA" id="ARBA00023033"/>
    </source>
</evidence>
<dbReference type="InterPro" id="IPR050705">
    <property type="entry name" value="Cytochrome_P450_3A"/>
</dbReference>
<protein>
    <submittedName>
        <fullName evidence="8">Cytochrome P450 3A28</fullName>
    </submittedName>
</protein>
<evidence type="ECO:0000256" key="3">
    <source>
        <dbReference type="ARBA" id="ARBA00022723"/>
    </source>
</evidence>
<gene>
    <name evidence="8" type="primary">CYP3A28_0</name>
    <name evidence="8" type="ORF">CDAR_607501</name>
</gene>
<sequence>MWTLTLLAVVIILFLIHRKRCFSVLKQQGIPGPEPNLLFGNMLELIRKTPIKCHEEWFKKYGKIVGYYVGTTPVVLMADVDLLKKVQVSEFHKFINRPNLFRPGQERTKNTKVKRVEGFTQHLIVLGTRDGKKSGPSSLLLSRPPK</sequence>
<dbReference type="Gene3D" id="1.10.630.10">
    <property type="entry name" value="Cytochrome P450"/>
    <property type="match status" value="1"/>
</dbReference>
<dbReference type="GO" id="GO:0016705">
    <property type="term" value="F:oxidoreductase activity, acting on paired donors, with incorporation or reduction of molecular oxygen"/>
    <property type="evidence" value="ECO:0007669"/>
    <property type="project" value="InterPro"/>
</dbReference>
<dbReference type="InterPro" id="IPR001128">
    <property type="entry name" value="Cyt_P450"/>
</dbReference>
<evidence type="ECO:0000256" key="5">
    <source>
        <dbReference type="ARBA" id="ARBA00023004"/>
    </source>
</evidence>
<comment type="caution">
    <text evidence="8">The sequence shown here is derived from an EMBL/GenBank/DDBJ whole genome shotgun (WGS) entry which is preliminary data.</text>
</comment>
<dbReference type="GO" id="GO:0020037">
    <property type="term" value="F:heme binding"/>
    <property type="evidence" value="ECO:0007669"/>
    <property type="project" value="InterPro"/>
</dbReference>
<keyword evidence="4" id="KW-0560">Oxidoreductase</keyword>
<evidence type="ECO:0000256" key="7">
    <source>
        <dbReference type="SAM" id="SignalP"/>
    </source>
</evidence>
<feature type="signal peptide" evidence="7">
    <location>
        <begin position="1"/>
        <end position="21"/>
    </location>
</feature>
<accession>A0AAV4RH76</accession>
<evidence type="ECO:0000256" key="4">
    <source>
        <dbReference type="ARBA" id="ARBA00023002"/>
    </source>
</evidence>
<dbReference type="Pfam" id="PF00067">
    <property type="entry name" value="p450"/>
    <property type="match status" value="1"/>
</dbReference>
<dbReference type="SUPFAM" id="SSF48264">
    <property type="entry name" value="Cytochrome P450"/>
    <property type="match status" value="1"/>
</dbReference>
<dbReference type="AlphaFoldDB" id="A0AAV4RH76"/>
<dbReference type="PANTHER" id="PTHR24302:SF15">
    <property type="entry name" value="FATTY-ACID PEROXYGENASE"/>
    <property type="match status" value="1"/>
</dbReference>
<dbReference type="EMBL" id="BPLQ01006222">
    <property type="protein sequence ID" value="GIY20845.1"/>
    <property type="molecule type" value="Genomic_DNA"/>
</dbReference>
<dbReference type="Proteomes" id="UP001054837">
    <property type="component" value="Unassembled WGS sequence"/>
</dbReference>
<evidence type="ECO:0000313" key="9">
    <source>
        <dbReference type="Proteomes" id="UP001054837"/>
    </source>
</evidence>
<keyword evidence="7" id="KW-0732">Signal</keyword>
<keyword evidence="5" id="KW-0408">Iron</keyword>
<reference evidence="8 9" key="1">
    <citation type="submission" date="2021-06" db="EMBL/GenBank/DDBJ databases">
        <title>Caerostris darwini draft genome.</title>
        <authorList>
            <person name="Kono N."/>
            <person name="Arakawa K."/>
        </authorList>
    </citation>
    <scope>NUCLEOTIDE SEQUENCE [LARGE SCALE GENOMIC DNA]</scope>
</reference>
<evidence type="ECO:0000256" key="2">
    <source>
        <dbReference type="ARBA" id="ARBA00022617"/>
    </source>
</evidence>
<evidence type="ECO:0000256" key="1">
    <source>
        <dbReference type="ARBA" id="ARBA00010617"/>
    </source>
</evidence>
<feature type="chain" id="PRO_5043842557" evidence="7">
    <location>
        <begin position="22"/>
        <end position="146"/>
    </location>
</feature>
<comment type="similarity">
    <text evidence="1">Belongs to the cytochrome P450 family.</text>
</comment>
<organism evidence="8 9">
    <name type="scientific">Caerostris darwini</name>
    <dbReference type="NCBI Taxonomy" id="1538125"/>
    <lineage>
        <taxon>Eukaryota</taxon>
        <taxon>Metazoa</taxon>
        <taxon>Ecdysozoa</taxon>
        <taxon>Arthropoda</taxon>
        <taxon>Chelicerata</taxon>
        <taxon>Arachnida</taxon>
        <taxon>Araneae</taxon>
        <taxon>Araneomorphae</taxon>
        <taxon>Entelegynae</taxon>
        <taxon>Araneoidea</taxon>
        <taxon>Araneidae</taxon>
        <taxon>Caerostris</taxon>
    </lineage>
</organism>
<name>A0AAV4RH76_9ARAC</name>
<dbReference type="GO" id="GO:0005506">
    <property type="term" value="F:iron ion binding"/>
    <property type="evidence" value="ECO:0007669"/>
    <property type="project" value="InterPro"/>
</dbReference>
<evidence type="ECO:0000313" key="8">
    <source>
        <dbReference type="EMBL" id="GIY20845.1"/>
    </source>
</evidence>
<dbReference type="InterPro" id="IPR036396">
    <property type="entry name" value="Cyt_P450_sf"/>
</dbReference>